<dbReference type="InterPro" id="IPR011008">
    <property type="entry name" value="Dimeric_a/b-barrel"/>
</dbReference>
<evidence type="ECO:0000313" key="1">
    <source>
        <dbReference type="EMBL" id="GAA3602840.1"/>
    </source>
</evidence>
<name>A0ABP6ZA32_9ACTN</name>
<proteinExistence type="predicted"/>
<gene>
    <name evidence="1" type="ORF">GCM10022223_18260</name>
</gene>
<comment type="caution">
    <text evidence="1">The sequence shown here is derived from an EMBL/GenBank/DDBJ whole genome shotgun (WGS) entry which is preliminary data.</text>
</comment>
<protein>
    <recommendedName>
        <fullName evidence="3">ABM domain-containing protein</fullName>
    </recommendedName>
</protein>
<evidence type="ECO:0000313" key="2">
    <source>
        <dbReference type="Proteomes" id="UP001501074"/>
    </source>
</evidence>
<reference evidence="2" key="1">
    <citation type="journal article" date="2019" name="Int. J. Syst. Evol. Microbiol.">
        <title>The Global Catalogue of Microorganisms (GCM) 10K type strain sequencing project: providing services to taxonomists for standard genome sequencing and annotation.</title>
        <authorList>
            <consortium name="The Broad Institute Genomics Platform"/>
            <consortium name="The Broad Institute Genome Sequencing Center for Infectious Disease"/>
            <person name="Wu L."/>
            <person name="Ma J."/>
        </authorList>
    </citation>
    <scope>NUCLEOTIDE SEQUENCE [LARGE SCALE GENOMIC DNA]</scope>
    <source>
        <strain evidence="2">JCM 16902</strain>
    </source>
</reference>
<dbReference type="Proteomes" id="UP001501074">
    <property type="component" value="Unassembled WGS sequence"/>
</dbReference>
<dbReference type="Gene3D" id="3.30.70.100">
    <property type="match status" value="1"/>
</dbReference>
<dbReference type="SUPFAM" id="SSF54909">
    <property type="entry name" value="Dimeric alpha+beta barrel"/>
    <property type="match status" value="1"/>
</dbReference>
<dbReference type="EMBL" id="BAAAZO010000002">
    <property type="protein sequence ID" value="GAA3602840.1"/>
    <property type="molecule type" value="Genomic_DNA"/>
</dbReference>
<sequence length="234" mass="25719">MIVRPDSGVITVIERFATHTESGLPTDGKFQVTNTPPDPTASAVPSAATRAARDHLEKSLRHTEGFVSATLLQGQGGEIALYSQWNTTDPAVTQVRPEWSLRTAFTDANDIQLVDARTFSVDFVAPGQQTLFSRTATPHAHFGVFTMPPHAQDELLEAARVSAPRSIGTPGLEAINFHRSLDGSEVINFGAWTTFAHFRELFQRPGFSADEKWYQGLASFRNYFFAVLAVIDQP</sequence>
<accession>A0ABP6ZA32</accession>
<organism evidence="1 2">
    <name type="scientific">Kineosporia mesophila</name>
    <dbReference type="NCBI Taxonomy" id="566012"/>
    <lineage>
        <taxon>Bacteria</taxon>
        <taxon>Bacillati</taxon>
        <taxon>Actinomycetota</taxon>
        <taxon>Actinomycetes</taxon>
        <taxon>Kineosporiales</taxon>
        <taxon>Kineosporiaceae</taxon>
        <taxon>Kineosporia</taxon>
    </lineage>
</organism>
<keyword evidence="2" id="KW-1185">Reference proteome</keyword>
<evidence type="ECO:0008006" key="3">
    <source>
        <dbReference type="Google" id="ProtNLM"/>
    </source>
</evidence>